<reference evidence="1 2" key="1">
    <citation type="journal article" date="2013" name="BMC Genomics">
        <title>Reconstruction of the lipid metabolism for the microalga Monoraphidium neglectum from its genome sequence reveals characteristics suitable for biofuel production.</title>
        <authorList>
            <person name="Bogen C."/>
            <person name="Al-Dilaimi A."/>
            <person name="Albersmeier A."/>
            <person name="Wichmann J."/>
            <person name="Grundmann M."/>
            <person name="Rupp O."/>
            <person name="Lauersen K.J."/>
            <person name="Blifernez-Klassen O."/>
            <person name="Kalinowski J."/>
            <person name="Goesmann A."/>
            <person name="Mussgnug J.H."/>
            <person name="Kruse O."/>
        </authorList>
    </citation>
    <scope>NUCLEOTIDE SEQUENCE [LARGE SCALE GENOMIC DNA]</scope>
    <source>
        <strain evidence="1 2">SAG 48.87</strain>
    </source>
</reference>
<accession>A0A0D2KD43</accession>
<protein>
    <submittedName>
        <fullName evidence="1">Uncharacterized protein</fullName>
    </submittedName>
</protein>
<proteinExistence type="predicted"/>
<organism evidence="1 2">
    <name type="scientific">Monoraphidium neglectum</name>
    <dbReference type="NCBI Taxonomy" id="145388"/>
    <lineage>
        <taxon>Eukaryota</taxon>
        <taxon>Viridiplantae</taxon>
        <taxon>Chlorophyta</taxon>
        <taxon>core chlorophytes</taxon>
        <taxon>Chlorophyceae</taxon>
        <taxon>CS clade</taxon>
        <taxon>Sphaeropleales</taxon>
        <taxon>Selenastraceae</taxon>
        <taxon>Monoraphidium</taxon>
    </lineage>
</organism>
<dbReference type="STRING" id="145388.A0A0D2KD43"/>
<dbReference type="KEGG" id="mng:MNEG_14273"/>
<dbReference type="AlphaFoldDB" id="A0A0D2KD43"/>
<sequence>MLQASLSEVLVYMGLWVPWPLTQPAILIRALGMDLLQSEGAMIVSMQDLGDVLPPDLDLVPGHEARKRYSLHPSCFRFEPLPPEYPGGPPRVDTTVIATLDSKKVPVNDTVISFLLKGLSRGVLHASDARRRGATALAVFAPVVYRTVIVTCNRLFHRTAPEDSPLMRRMRERAELYLPQALSIDRHLRAHGWDEQLPQIRGLHGRA</sequence>
<dbReference type="RefSeq" id="XP_013892708.1">
    <property type="nucleotide sequence ID" value="XM_014037254.1"/>
</dbReference>
<evidence type="ECO:0000313" key="1">
    <source>
        <dbReference type="EMBL" id="KIY93688.1"/>
    </source>
</evidence>
<keyword evidence="2" id="KW-1185">Reference proteome</keyword>
<dbReference type="EMBL" id="KK104590">
    <property type="protein sequence ID" value="KIY93688.1"/>
    <property type="molecule type" value="Genomic_DNA"/>
</dbReference>
<name>A0A0D2KD43_9CHLO</name>
<dbReference type="Proteomes" id="UP000054498">
    <property type="component" value="Unassembled WGS sequence"/>
</dbReference>
<gene>
    <name evidence="1" type="ORF">MNEG_14273</name>
</gene>
<dbReference type="GeneID" id="25731819"/>
<dbReference type="OrthoDB" id="539925at2759"/>
<evidence type="ECO:0000313" key="2">
    <source>
        <dbReference type="Proteomes" id="UP000054498"/>
    </source>
</evidence>